<feature type="domain" description="DHHA2" evidence="2">
    <location>
        <begin position="239"/>
        <end position="384"/>
    </location>
</feature>
<dbReference type="InterPro" id="IPR038763">
    <property type="entry name" value="DHH_sf"/>
</dbReference>
<gene>
    <name evidence="3" type="ORF">KUF71_021823</name>
</gene>
<comment type="similarity">
    <text evidence="1">Belongs to the PPase class C family. Prune subfamily.</text>
</comment>
<dbReference type="GO" id="GO:0004309">
    <property type="term" value="F:exopolyphosphatase activity"/>
    <property type="evidence" value="ECO:0007669"/>
    <property type="project" value="TreeGrafter"/>
</dbReference>
<dbReference type="Gene3D" id="3.90.1640.10">
    <property type="entry name" value="inorganic pyrophosphatase (n-terminal core)"/>
    <property type="match status" value="1"/>
</dbReference>
<reference evidence="3" key="1">
    <citation type="submission" date="2021-07" db="EMBL/GenBank/DDBJ databases">
        <authorList>
            <person name="Catto M.A."/>
            <person name="Jacobson A."/>
            <person name="Kennedy G."/>
            <person name="Labadie P."/>
            <person name="Hunt B.G."/>
            <person name="Srinivasan R."/>
        </authorList>
    </citation>
    <scope>NUCLEOTIDE SEQUENCE</scope>
    <source>
        <strain evidence="3">PL_HMW_Pooled</strain>
        <tissue evidence="3">Head</tissue>
    </source>
</reference>
<evidence type="ECO:0000259" key="2">
    <source>
        <dbReference type="SMART" id="SM01131"/>
    </source>
</evidence>
<keyword evidence="4" id="KW-1185">Reference proteome</keyword>
<evidence type="ECO:0000256" key="1">
    <source>
        <dbReference type="ARBA" id="ARBA00010331"/>
    </source>
</evidence>
<dbReference type="EMBL" id="JAHWGI010000292">
    <property type="protein sequence ID" value="KAK3912253.1"/>
    <property type="molecule type" value="Genomic_DNA"/>
</dbReference>
<accession>A0AAE1H0J6</accession>
<dbReference type="InterPro" id="IPR004097">
    <property type="entry name" value="DHHA2"/>
</dbReference>
<protein>
    <submittedName>
        <fullName evidence="3">Exopolyphosphatase PRUNE1</fullName>
    </submittedName>
</protein>
<dbReference type="AlphaFoldDB" id="A0AAE1H0J6"/>
<evidence type="ECO:0000313" key="3">
    <source>
        <dbReference type="EMBL" id="KAK3912253.1"/>
    </source>
</evidence>
<sequence>MLILLKSTLVIQMLLYERHETILYDLVIQNQLSASSGSSEVIHIIMGNESCDLDSVVSALCLGLLQDGPDKIVIPLLNIPYDEFALRTEVTFLLRKNDIPVQLLVFRDQIDLAALCASGRLRLTLVDHHVLPERDRALTAAVEAVLDHRPLDEAASRALPAAAHRDVRIVGSCASLVAERILEQAPQLLDAQVAQLIRGTVLLDTGCFSVQADRTTPLDVAAVEACENVCSTEDRTSTFDQIVGARKDISSLTSFQILHKDMKVVRGVPLPGMPLLVQDFLQRPDAGSALSEFCTKHASTAAVVIGMSFSESTSSRPSTLRRDLAVYSHCGAEQPAGQLIAALRAEDGLQLSPLPCAVPGVTLFDQLNAKPSRKQILPVVQRVLDASA</sequence>
<reference evidence="3" key="2">
    <citation type="journal article" date="2023" name="BMC Genomics">
        <title>Pest status, molecular evolution, and epigenetic factors derived from the genome assembly of Frankliniella fusca, a thysanopteran phytovirus vector.</title>
        <authorList>
            <person name="Catto M.A."/>
            <person name="Labadie P.E."/>
            <person name="Jacobson A.L."/>
            <person name="Kennedy G.G."/>
            <person name="Srinivasan R."/>
            <person name="Hunt B.G."/>
        </authorList>
    </citation>
    <scope>NUCLEOTIDE SEQUENCE</scope>
    <source>
        <strain evidence="3">PL_HMW_Pooled</strain>
    </source>
</reference>
<evidence type="ECO:0000313" key="4">
    <source>
        <dbReference type="Proteomes" id="UP001219518"/>
    </source>
</evidence>
<dbReference type="PANTHER" id="PTHR12112">
    <property type="entry name" value="BNIP - RELATED"/>
    <property type="match status" value="1"/>
</dbReference>
<dbReference type="Gene3D" id="3.10.310.20">
    <property type="entry name" value="DHHA2 domain"/>
    <property type="match status" value="1"/>
</dbReference>
<dbReference type="GO" id="GO:0005737">
    <property type="term" value="C:cytoplasm"/>
    <property type="evidence" value="ECO:0007669"/>
    <property type="project" value="InterPro"/>
</dbReference>
<dbReference type="SUPFAM" id="SSF64182">
    <property type="entry name" value="DHH phosphoesterases"/>
    <property type="match status" value="1"/>
</dbReference>
<dbReference type="SMART" id="SM01131">
    <property type="entry name" value="DHHA2"/>
    <property type="match status" value="1"/>
</dbReference>
<dbReference type="Pfam" id="PF02833">
    <property type="entry name" value="DHHA2"/>
    <property type="match status" value="1"/>
</dbReference>
<name>A0AAE1H0J6_9NEOP</name>
<dbReference type="PANTHER" id="PTHR12112:SF39">
    <property type="entry name" value="EG:152A3.5 PROTEIN (FBGN0003116_PN PROTEIN)"/>
    <property type="match status" value="1"/>
</dbReference>
<dbReference type="InterPro" id="IPR038222">
    <property type="entry name" value="DHHA2_dom_sf"/>
</dbReference>
<proteinExistence type="inferred from homology"/>
<comment type="caution">
    <text evidence="3">The sequence shown here is derived from an EMBL/GenBank/DDBJ whole genome shotgun (WGS) entry which is preliminary data.</text>
</comment>
<organism evidence="3 4">
    <name type="scientific">Frankliniella fusca</name>
    <dbReference type="NCBI Taxonomy" id="407009"/>
    <lineage>
        <taxon>Eukaryota</taxon>
        <taxon>Metazoa</taxon>
        <taxon>Ecdysozoa</taxon>
        <taxon>Arthropoda</taxon>
        <taxon>Hexapoda</taxon>
        <taxon>Insecta</taxon>
        <taxon>Pterygota</taxon>
        <taxon>Neoptera</taxon>
        <taxon>Paraneoptera</taxon>
        <taxon>Thysanoptera</taxon>
        <taxon>Terebrantia</taxon>
        <taxon>Thripoidea</taxon>
        <taxon>Thripidae</taxon>
        <taxon>Frankliniella</taxon>
    </lineage>
</organism>
<dbReference type="Proteomes" id="UP001219518">
    <property type="component" value="Unassembled WGS sequence"/>
</dbReference>